<evidence type="ECO:0000313" key="6">
    <source>
        <dbReference type="Proteomes" id="UP001642482"/>
    </source>
</evidence>
<evidence type="ECO:0000256" key="1">
    <source>
        <dbReference type="ARBA" id="ARBA00004173"/>
    </source>
</evidence>
<keyword evidence="6" id="KW-1185">Reference proteome</keyword>
<accession>A0ABP0B4G8</accession>
<comment type="caution">
    <text evidence="5">The sequence shown here is derived from an EMBL/GenBank/DDBJ whole genome shotgun (WGS) entry which is preliminary data.</text>
</comment>
<evidence type="ECO:0000313" key="5">
    <source>
        <dbReference type="EMBL" id="CAK7214459.1"/>
    </source>
</evidence>
<dbReference type="InterPro" id="IPR024319">
    <property type="entry name" value="ATPase_expression_mit"/>
</dbReference>
<sequence>MREILLNKKTKAAANSGQKTPTLLPTPAEERMVIKARERSTQLADDDTGLARLMQMLRAGNTDGLFRWLHEVFLEGMPTPDGPQGLLSASQVADILETKAIQANLVVGLPSMVFSELVRSLDPFVVNRKMDPLGNMSVPPAMATTTPVGAGLDEFGIRKMYSSLMQIFWAICSRRAERDDDSVRLLPNDYLVLIRAAGAASNIGIVKEIWHSMEESGRRNWRQSELYTEFLRTRFLTRTLYVQNDHSRTRVRPTNLSKDALSKLTLPRLYRLDRFRYKSERILRNRFGYNAAKPEINEHLTRILRKTRPLQRVYNKANQFGSSMDIPFHAAYIIALGRSASLRKITQHLDAVWGVKVWYDKTIKLEKISGGKVIPHSSPLYPTAELLEAIVRAFGCNCEISLALKLVTYMSQRFSIQVPDKVWFELLNWASIQSSPLFARQWAIAGFLNRKVSRDAISAIWTVMTSEPYNVKPGFKQYDQLIRSMINPESSVLPALRLMRQMKPFYQAQLREQEEAMMALAEIRAHGDADTGPAMLRMKRTISKKWHMWFCIHSWCRRILRIANRDMPGSELLTRLIPRLVDEFRPFLLREVRYQTPTGLVALSEPYSHSKMEREVVVEALPMRRPRIYRRTKSRGCWRVPFERDRQRLRRQSKWRRGESLDFEKETGPNGTSSKERLSSKEKKSDGATFGIQGIPLAPPRNVPNHAIIDEKGRVLNKLQRNNRERAAYPEYVPLRRVRARDRVPGAAPLKAMLSREDPEQRKYLIREFA</sequence>
<dbReference type="Pfam" id="PF12921">
    <property type="entry name" value="ATP13"/>
    <property type="match status" value="1"/>
</dbReference>
<feature type="compositionally biased region" description="Basic and acidic residues" evidence="4">
    <location>
        <begin position="674"/>
        <end position="686"/>
    </location>
</feature>
<protein>
    <submittedName>
        <fullName evidence="5">Uncharacterized protein</fullName>
    </submittedName>
</protein>
<keyword evidence="2" id="KW-0809">Transit peptide</keyword>
<evidence type="ECO:0000256" key="4">
    <source>
        <dbReference type="SAM" id="MobiDB-lite"/>
    </source>
</evidence>
<dbReference type="Proteomes" id="UP001642482">
    <property type="component" value="Unassembled WGS sequence"/>
</dbReference>
<keyword evidence="3" id="KW-0496">Mitochondrion</keyword>
<comment type="subcellular location">
    <subcellularLocation>
        <location evidence="1">Mitochondrion</location>
    </subcellularLocation>
</comment>
<organism evidence="5 6">
    <name type="scientific">Sporothrix eucalyptigena</name>
    <dbReference type="NCBI Taxonomy" id="1812306"/>
    <lineage>
        <taxon>Eukaryota</taxon>
        <taxon>Fungi</taxon>
        <taxon>Dikarya</taxon>
        <taxon>Ascomycota</taxon>
        <taxon>Pezizomycotina</taxon>
        <taxon>Sordariomycetes</taxon>
        <taxon>Sordariomycetidae</taxon>
        <taxon>Ophiostomatales</taxon>
        <taxon>Ophiostomataceae</taxon>
        <taxon>Sporothrix</taxon>
    </lineage>
</organism>
<feature type="region of interest" description="Disordered" evidence="4">
    <location>
        <begin position="660"/>
        <end position="704"/>
    </location>
</feature>
<reference evidence="5 6" key="1">
    <citation type="submission" date="2024-01" db="EMBL/GenBank/DDBJ databases">
        <authorList>
            <person name="Allen C."/>
            <person name="Tagirdzhanova G."/>
        </authorList>
    </citation>
    <scope>NUCLEOTIDE SEQUENCE [LARGE SCALE GENOMIC DNA]</scope>
</reference>
<evidence type="ECO:0000256" key="3">
    <source>
        <dbReference type="ARBA" id="ARBA00023128"/>
    </source>
</evidence>
<gene>
    <name evidence="5" type="ORF">SEUCBS140593_002189</name>
</gene>
<proteinExistence type="predicted"/>
<name>A0ABP0B4G8_9PEZI</name>
<evidence type="ECO:0000256" key="2">
    <source>
        <dbReference type="ARBA" id="ARBA00022946"/>
    </source>
</evidence>
<dbReference type="EMBL" id="CAWUHD010000014">
    <property type="protein sequence ID" value="CAK7214459.1"/>
    <property type="molecule type" value="Genomic_DNA"/>
</dbReference>